<sequence length="311" mass="34836">MSLSTGNQTATLPTFPESFQLSGQDTWKAFKDRVELNVEFRGLKGYLHGTIPKPSPATYVYTSITPSFPSSLHLSPEEWNQRKRLVAAMIYLNCTDPIGSRDEELILLTNTALREQKYDPATTTMEDHEKKMNNLLKRLRNLGGAVDDFQYRLIVIKSMPKEWKENVLNVPGRTSSEAFTYLKHLYINKVEPLDNEDQRIQKKVAALVAPHIAAHPVIASAVQRRNRPVCTNPSCPRKLSHSIENCWAKGGGGEGNAPKSWKDKYENRTAASSSTTASSTTILTDPDPTDLYVHTNHVNISAKPDSKELPF</sequence>
<dbReference type="Proteomes" id="UP000188533">
    <property type="component" value="Unassembled WGS sequence"/>
</dbReference>
<feature type="region of interest" description="Disordered" evidence="1">
    <location>
        <begin position="266"/>
        <end position="288"/>
    </location>
</feature>
<comment type="caution">
    <text evidence="2">The sequence shown here is derived from an EMBL/GenBank/DDBJ whole genome shotgun (WGS) entry which is preliminary data.</text>
</comment>
<dbReference type="AlphaFoldDB" id="A0A1Q3ESH5"/>
<gene>
    <name evidence="2" type="ORF">LENED_012290</name>
</gene>
<evidence type="ECO:0000256" key="1">
    <source>
        <dbReference type="SAM" id="MobiDB-lite"/>
    </source>
</evidence>
<name>A0A1Q3ESH5_LENED</name>
<feature type="compositionally biased region" description="Low complexity" evidence="1">
    <location>
        <begin position="269"/>
        <end position="288"/>
    </location>
</feature>
<evidence type="ECO:0000313" key="3">
    <source>
        <dbReference type="Proteomes" id="UP000188533"/>
    </source>
</evidence>
<evidence type="ECO:0000313" key="2">
    <source>
        <dbReference type="EMBL" id="GAW10064.1"/>
    </source>
</evidence>
<reference evidence="2 3" key="2">
    <citation type="submission" date="2017-02" db="EMBL/GenBank/DDBJ databases">
        <title>A genome survey and senescence transcriptome analysis in Lentinula edodes.</title>
        <authorList>
            <person name="Sakamoto Y."/>
            <person name="Nakade K."/>
            <person name="Sato S."/>
            <person name="Yoshida Y."/>
            <person name="Miyazaki K."/>
            <person name="Natsume S."/>
            <person name="Konno N."/>
        </authorList>
    </citation>
    <scope>NUCLEOTIDE SEQUENCE [LARGE SCALE GENOMIC DNA]</scope>
    <source>
        <strain evidence="2 3">NBRC 111202</strain>
    </source>
</reference>
<organism evidence="2 3">
    <name type="scientific">Lentinula edodes</name>
    <name type="common">Shiitake mushroom</name>
    <name type="synonym">Lentinus edodes</name>
    <dbReference type="NCBI Taxonomy" id="5353"/>
    <lineage>
        <taxon>Eukaryota</taxon>
        <taxon>Fungi</taxon>
        <taxon>Dikarya</taxon>
        <taxon>Basidiomycota</taxon>
        <taxon>Agaricomycotina</taxon>
        <taxon>Agaricomycetes</taxon>
        <taxon>Agaricomycetidae</taxon>
        <taxon>Agaricales</taxon>
        <taxon>Marasmiineae</taxon>
        <taxon>Omphalotaceae</taxon>
        <taxon>Lentinula</taxon>
    </lineage>
</organism>
<reference evidence="2 3" key="1">
    <citation type="submission" date="2016-08" db="EMBL/GenBank/DDBJ databases">
        <authorList>
            <consortium name="Lentinula edodes genome sequencing consortium"/>
            <person name="Sakamoto Y."/>
            <person name="Nakade K."/>
            <person name="Sato S."/>
            <person name="Yoshida Y."/>
            <person name="Miyazaki K."/>
            <person name="Natsume S."/>
            <person name="Konno N."/>
        </authorList>
    </citation>
    <scope>NUCLEOTIDE SEQUENCE [LARGE SCALE GENOMIC DNA]</scope>
    <source>
        <strain evidence="2 3">NBRC 111202</strain>
    </source>
</reference>
<accession>A0A1Q3ESH5</accession>
<keyword evidence="3" id="KW-1185">Reference proteome</keyword>
<proteinExistence type="predicted"/>
<protein>
    <submittedName>
        <fullName evidence="2">Retrovirus-related pol polyprotein</fullName>
    </submittedName>
</protein>
<dbReference type="EMBL" id="BDGU01001539">
    <property type="protein sequence ID" value="GAW10064.1"/>
    <property type="molecule type" value="Genomic_DNA"/>
</dbReference>